<organism evidence="7 8">
    <name type="scientific">Ktedonobacter robiniae</name>
    <dbReference type="NCBI Taxonomy" id="2778365"/>
    <lineage>
        <taxon>Bacteria</taxon>
        <taxon>Bacillati</taxon>
        <taxon>Chloroflexota</taxon>
        <taxon>Ktedonobacteria</taxon>
        <taxon>Ktedonobacterales</taxon>
        <taxon>Ktedonobacteraceae</taxon>
        <taxon>Ktedonobacter</taxon>
    </lineage>
</organism>
<dbReference type="InterPro" id="IPR050147">
    <property type="entry name" value="Ser/Thr_Dehydratase"/>
</dbReference>
<keyword evidence="4" id="KW-0456">Lyase</keyword>
<evidence type="ECO:0000313" key="7">
    <source>
        <dbReference type="EMBL" id="GHO57924.1"/>
    </source>
</evidence>
<dbReference type="Gene3D" id="3.40.50.1100">
    <property type="match status" value="2"/>
</dbReference>
<dbReference type="Pfam" id="PF00291">
    <property type="entry name" value="PALP"/>
    <property type="match status" value="1"/>
</dbReference>
<gene>
    <name evidence="7" type="ORF">KSB_63990</name>
</gene>
<keyword evidence="3" id="KW-0663">Pyridoxal phosphate</keyword>
<dbReference type="InterPro" id="IPR004450">
    <property type="entry name" value="Thr_synthase-like"/>
</dbReference>
<dbReference type="PANTHER" id="PTHR48078">
    <property type="entry name" value="THREONINE DEHYDRATASE, MITOCHONDRIAL-RELATED"/>
    <property type="match status" value="1"/>
</dbReference>
<protein>
    <recommendedName>
        <fullName evidence="5">Threonine synthase</fullName>
        <ecNumber evidence="5">4.2.3.1</ecNumber>
    </recommendedName>
</protein>
<evidence type="ECO:0000256" key="4">
    <source>
        <dbReference type="ARBA" id="ARBA00023239"/>
    </source>
</evidence>
<comment type="cofactor">
    <cofactor evidence="1">
        <name>pyridoxal 5'-phosphate</name>
        <dbReference type="ChEBI" id="CHEBI:597326"/>
    </cofactor>
</comment>
<name>A0ABQ3UZ36_9CHLR</name>
<dbReference type="Proteomes" id="UP000654345">
    <property type="component" value="Unassembled WGS sequence"/>
</dbReference>
<dbReference type="EC" id="4.2.3.1" evidence="5"/>
<accession>A0ABQ3UZ36</accession>
<proteinExistence type="inferred from homology"/>
<evidence type="ECO:0000259" key="6">
    <source>
        <dbReference type="Pfam" id="PF00291"/>
    </source>
</evidence>
<reference evidence="7 8" key="1">
    <citation type="journal article" date="2021" name="Int. J. Syst. Evol. Microbiol.">
        <title>Reticulibacter mediterranei gen. nov., sp. nov., within the new family Reticulibacteraceae fam. nov., and Ktedonospora formicarum gen. nov., sp. nov., Ktedonobacter robiniae sp. nov., Dictyobacter formicarum sp. nov. and Dictyobacter arantiisoli sp. nov., belonging to the class Ktedonobacteria.</title>
        <authorList>
            <person name="Yabe S."/>
            <person name="Zheng Y."/>
            <person name="Wang C.M."/>
            <person name="Sakai Y."/>
            <person name="Abe K."/>
            <person name="Yokota A."/>
            <person name="Donadio S."/>
            <person name="Cavaletti L."/>
            <person name="Monciardini P."/>
        </authorList>
    </citation>
    <scope>NUCLEOTIDE SEQUENCE [LARGE SCALE GENOMIC DNA]</scope>
    <source>
        <strain evidence="7 8">SOSP1-30</strain>
    </source>
</reference>
<comment type="caution">
    <text evidence="7">The sequence shown here is derived from an EMBL/GenBank/DDBJ whole genome shotgun (WGS) entry which is preliminary data.</text>
</comment>
<sequence length="407" mass="43607">MGKFTSFRIINKNGTFRFPDAIEQFDTVDETERIELEYAYGPALLPEDSWSGDGMWRYLALLPTSHNILYPLAVGGTPLVAPLQLRQHTGLPGLWLKDETRSPTGSNKDRATALILEHALHHGIHTISCASTGNVALSLALGAAACGLEAVIFVPANVLDTKLHYMQMANATIFKVKGGYEAAVRLSREAARTFGWYDRNTGYNPLTLEAKKTVAFEIWDQLGRLVPDAVVVPVGDGVTLNGIAKGFRELMLCGATTRVPRIIGVQAEHCQPLKGAWEGKTIPLAHSGATIADGIAVSVPINGAMALRDVSESGGGFVAVSDEEILQAITLLAAAGGILAEPAGAAALAGARVALAQGLIQEQETLVVLVTGSGFKTPQYLHPQQYRPIYEVSADIDEVKRVRLKHI</sequence>
<comment type="similarity">
    <text evidence="2">Belongs to the threonine synthase family.</text>
</comment>
<dbReference type="PANTHER" id="PTHR48078:SF6">
    <property type="entry name" value="L-THREONINE DEHYDRATASE CATABOLIC TDCB"/>
    <property type="match status" value="1"/>
</dbReference>
<dbReference type="EMBL" id="BNJG01000002">
    <property type="protein sequence ID" value="GHO57924.1"/>
    <property type="molecule type" value="Genomic_DNA"/>
</dbReference>
<evidence type="ECO:0000313" key="8">
    <source>
        <dbReference type="Proteomes" id="UP000654345"/>
    </source>
</evidence>
<feature type="domain" description="Tryptophan synthase beta chain-like PALP" evidence="6">
    <location>
        <begin position="72"/>
        <end position="372"/>
    </location>
</feature>
<evidence type="ECO:0000256" key="2">
    <source>
        <dbReference type="ARBA" id="ARBA00005517"/>
    </source>
</evidence>
<evidence type="ECO:0000256" key="1">
    <source>
        <dbReference type="ARBA" id="ARBA00001933"/>
    </source>
</evidence>
<dbReference type="InterPro" id="IPR001926">
    <property type="entry name" value="TrpB-like_PALP"/>
</dbReference>
<dbReference type="InterPro" id="IPR036052">
    <property type="entry name" value="TrpB-like_PALP_sf"/>
</dbReference>
<evidence type="ECO:0000256" key="3">
    <source>
        <dbReference type="ARBA" id="ARBA00022898"/>
    </source>
</evidence>
<dbReference type="SUPFAM" id="SSF53686">
    <property type="entry name" value="Tryptophan synthase beta subunit-like PLP-dependent enzymes"/>
    <property type="match status" value="1"/>
</dbReference>
<evidence type="ECO:0000256" key="5">
    <source>
        <dbReference type="NCBIfam" id="TIGR00260"/>
    </source>
</evidence>
<keyword evidence="8" id="KW-1185">Reference proteome</keyword>
<dbReference type="NCBIfam" id="TIGR00260">
    <property type="entry name" value="thrC"/>
    <property type="match status" value="1"/>
</dbReference>